<gene>
    <name evidence="1" type="ORF">Bpfe_025453</name>
</gene>
<reference evidence="1" key="2">
    <citation type="submission" date="2023-04" db="EMBL/GenBank/DDBJ databases">
        <authorList>
            <person name="Bu L."/>
            <person name="Lu L."/>
            <person name="Laidemitt M.R."/>
            <person name="Zhang S.M."/>
            <person name="Mutuku M."/>
            <person name="Mkoji G."/>
            <person name="Steinauer M."/>
            <person name="Loker E.S."/>
        </authorList>
    </citation>
    <scope>NUCLEOTIDE SEQUENCE</scope>
    <source>
        <strain evidence="1">KasaAsao</strain>
        <tissue evidence="1">Whole Snail</tissue>
    </source>
</reference>
<dbReference type="Proteomes" id="UP001233172">
    <property type="component" value="Unassembled WGS sequence"/>
</dbReference>
<proteinExistence type="predicted"/>
<dbReference type="EMBL" id="JASAOG010000186">
    <property type="protein sequence ID" value="KAK0045070.1"/>
    <property type="molecule type" value="Genomic_DNA"/>
</dbReference>
<accession>A0AAD8AZ12</accession>
<organism evidence="1 2">
    <name type="scientific">Biomphalaria pfeifferi</name>
    <name type="common">Bloodfluke planorb</name>
    <name type="synonym">Freshwater snail</name>
    <dbReference type="NCBI Taxonomy" id="112525"/>
    <lineage>
        <taxon>Eukaryota</taxon>
        <taxon>Metazoa</taxon>
        <taxon>Spiralia</taxon>
        <taxon>Lophotrochozoa</taxon>
        <taxon>Mollusca</taxon>
        <taxon>Gastropoda</taxon>
        <taxon>Heterobranchia</taxon>
        <taxon>Euthyneura</taxon>
        <taxon>Panpulmonata</taxon>
        <taxon>Hygrophila</taxon>
        <taxon>Lymnaeoidea</taxon>
        <taxon>Planorbidae</taxon>
        <taxon>Biomphalaria</taxon>
    </lineage>
</organism>
<keyword evidence="2" id="KW-1185">Reference proteome</keyword>
<dbReference type="AlphaFoldDB" id="A0AAD8AZ12"/>
<protein>
    <submittedName>
        <fullName evidence="1">Uncharacterized protein</fullName>
    </submittedName>
</protein>
<reference evidence="1" key="1">
    <citation type="journal article" date="2023" name="PLoS Negl. Trop. Dis.">
        <title>A genome sequence for Biomphalaria pfeifferi, the major vector snail for the human-infecting parasite Schistosoma mansoni.</title>
        <authorList>
            <person name="Bu L."/>
            <person name="Lu L."/>
            <person name="Laidemitt M.R."/>
            <person name="Zhang S.M."/>
            <person name="Mutuku M."/>
            <person name="Mkoji G."/>
            <person name="Steinauer M."/>
            <person name="Loker E.S."/>
        </authorList>
    </citation>
    <scope>NUCLEOTIDE SEQUENCE</scope>
    <source>
        <strain evidence="1">KasaAsao</strain>
    </source>
</reference>
<sequence length="93" mass="9795">MTIVSDASHLTQMEVVAITVVSRAAVLRRQVSGRFPWTSRDTVVGPQIVAAIAVTFLALKVIPARLAHNTVTDSAPIPSASITTVCAATVLTR</sequence>
<evidence type="ECO:0000313" key="2">
    <source>
        <dbReference type="Proteomes" id="UP001233172"/>
    </source>
</evidence>
<comment type="caution">
    <text evidence="1">The sequence shown here is derived from an EMBL/GenBank/DDBJ whole genome shotgun (WGS) entry which is preliminary data.</text>
</comment>
<evidence type="ECO:0000313" key="1">
    <source>
        <dbReference type="EMBL" id="KAK0045070.1"/>
    </source>
</evidence>
<name>A0AAD8AZ12_BIOPF</name>